<dbReference type="Pfam" id="PF00069">
    <property type="entry name" value="Pkinase"/>
    <property type="match status" value="1"/>
</dbReference>
<evidence type="ECO:0000256" key="2">
    <source>
        <dbReference type="ARBA" id="ARBA00022741"/>
    </source>
</evidence>
<feature type="region of interest" description="Disordered" evidence="6">
    <location>
        <begin position="401"/>
        <end position="423"/>
    </location>
</feature>
<evidence type="ECO:0000256" key="4">
    <source>
        <dbReference type="ARBA" id="ARBA00022840"/>
    </source>
</evidence>
<evidence type="ECO:0000313" key="9">
    <source>
        <dbReference type="Proteomes" id="UP000663828"/>
    </source>
</evidence>
<gene>
    <name evidence="8" type="ORF">XAT740_LOCUS32331</name>
</gene>
<dbReference type="GO" id="GO:0034045">
    <property type="term" value="C:phagophore assembly site membrane"/>
    <property type="evidence" value="ECO:0007669"/>
    <property type="project" value="TreeGrafter"/>
</dbReference>
<dbReference type="CDD" id="cd14120">
    <property type="entry name" value="STKc_ULK1_2-like"/>
    <property type="match status" value="1"/>
</dbReference>
<keyword evidence="2 5" id="KW-0547">Nucleotide-binding</keyword>
<feature type="compositionally biased region" description="Polar residues" evidence="6">
    <location>
        <begin position="403"/>
        <end position="413"/>
    </location>
</feature>
<dbReference type="PANTHER" id="PTHR24348:SF22">
    <property type="entry name" value="NON-SPECIFIC SERINE_THREONINE PROTEIN KINASE"/>
    <property type="match status" value="1"/>
</dbReference>
<keyword evidence="3" id="KW-0418">Kinase</keyword>
<feature type="domain" description="Protein kinase" evidence="7">
    <location>
        <begin position="10"/>
        <end position="275"/>
    </location>
</feature>
<evidence type="ECO:0000256" key="5">
    <source>
        <dbReference type="PROSITE-ProRule" id="PRU10141"/>
    </source>
</evidence>
<dbReference type="AlphaFoldDB" id="A0A815IJQ4"/>
<comment type="caution">
    <text evidence="8">The sequence shown here is derived from an EMBL/GenBank/DDBJ whole genome shotgun (WGS) entry which is preliminary data.</text>
</comment>
<dbReference type="GO" id="GO:0042594">
    <property type="term" value="P:response to starvation"/>
    <property type="evidence" value="ECO:0007669"/>
    <property type="project" value="TreeGrafter"/>
</dbReference>
<dbReference type="EMBL" id="CAJNOR010003008">
    <property type="protein sequence ID" value="CAF1367032.1"/>
    <property type="molecule type" value="Genomic_DNA"/>
</dbReference>
<protein>
    <recommendedName>
        <fullName evidence="7">Protein kinase domain-containing protein</fullName>
    </recommendedName>
</protein>
<keyword evidence="4 5" id="KW-0067">ATP-binding</keyword>
<dbReference type="GO" id="GO:0000045">
    <property type="term" value="P:autophagosome assembly"/>
    <property type="evidence" value="ECO:0007669"/>
    <property type="project" value="TreeGrafter"/>
</dbReference>
<dbReference type="InterPro" id="IPR008271">
    <property type="entry name" value="Ser/Thr_kinase_AS"/>
</dbReference>
<dbReference type="GO" id="GO:0004674">
    <property type="term" value="F:protein serine/threonine kinase activity"/>
    <property type="evidence" value="ECO:0007669"/>
    <property type="project" value="InterPro"/>
</dbReference>
<feature type="region of interest" description="Disordered" evidence="6">
    <location>
        <begin position="326"/>
        <end position="386"/>
    </location>
</feature>
<dbReference type="SUPFAM" id="SSF56112">
    <property type="entry name" value="Protein kinase-like (PK-like)"/>
    <property type="match status" value="1"/>
</dbReference>
<dbReference type="GO" id="GO:0061709">
    <property type="term" value="P:reticulophagy"/>
    <property type="evidence" value="ECO:0007669"/>
    <property type="project" value="TreeGrafter"/>
</dbReference>
<feature type="compositionally biased region" description="Low complexity" evidence="6">
    <location>
        <begin position="348"/>
        <end position="380"/>
    </location>
</feature>
<dbReference type="GO" id="GO:0005829">
    <property type="term" value="C:cytosol"/>
    <property type="evidence" value="ECO:0007669"/>
    <property type="project" value="TreeGrafter"/>
</dbReference>
<dbReference type="GO" id="GO:0010508">
    <property type="term" value="P:positive regulation of autophagy"/>
    <property type="evidence" value="ECO:0007669"/>
    <property type="project" value="TreeGrafter"/>
</dbReference>
<reference evidence="8" key="1">
    <citation type="submission" date="2021-02" db="EMBL/GenBank/DDBJ databases">
        <authorList>
            <person name="Nowell W R."/>
        </authorList>
    </citation>
    <scope>NUCLEOTIDE SEQUENCE</scope>
</reference>
<name>A0A815IJQ4_ADIRI</name>
<keyword evidence="1" id="KW-0808">Transferase</keyword>
<dbReference type="PROSITE" id="PS50011">
    <property type="entry name" value="PROTEIN_KINASE_DOM"/>
    <property type="match status" value="1"/>
</dbReference>
<dbReference type="GO" id="GO:0000422">
    <property type="term" value="P:autophagy of mitochondrion"/>
    <property type="evidence" value="ECO:0007669"/>
    <property type="project" value="TreeGrafter"/>
</dbReference>
<dbReference type="InterPro" id="IPR022708">
    <property type="entry name" value="Atg1-like_tMIT"/>
</dbReference>
<dbReference type="SMART" id="SM00220">
    <property type="entry name" value="S_TKc"/>
    <property type="match status" value="1"/>
</dbReference>
<dbReference type="GO" id="GO:0005524">
    <property type="term" value="F:ATP binding"/>
    <property type="evidence" value="ECO:0007669"/>
    <property type="project" value="UniProtKB-UniRule"/>
</dbReference>
<dbReference type="FunFam" id="1.10.510.10:FF:000493">
    <property type="entry name" value="serine/threonine-protein kinase unc-51 isoform X2"/>
    <property type="match status" value="1"/>
</dbReference>
<evidence type="ECO:0000256" key="6">
    <source>
        <dbReference type="SAM" id="MobiDB-lite"/>
    </source>
</evidence>
<accession>A0A815IJQ4</accession>
<feature type="non-terminal residue" evidence="8">
    <location>
        <position position="1"/>
    </location>
</feature>
<dbReference type="GO" id="GO:0048675">
    <property type="term" value="P:axon extension"/>
    <property type="evidence" value="ECO:0007669"/>
    <property type="project" value="TreeGrafter"/>
</dbReference>
<dbReference type="Gene3D" id="1.10.510.10">
    <property type="entry name" value="Transferase(Phosphotransferase) domain 1"/>
    <property type="match status" value="1"/>
</dbReference>
<dbReference type="Pfam" id="PF12063">
    <property type="entry name" value="ATG1-like_MIT1"/>
    <property type="match status" value="1"/>
</dbReference>
<dbReference type="InterPro" id="IPR045269">
    <property type="entry name" value="Atg1-like"/>
</dbReference>
<dbReference type="InterPro" id="IPR011009">
    <property type="entry name" value="Kinase-like_dom_sf"/>
</dbReference>
<dbReference type="FunFam" id="3.30.200.20:FF:000149">
    <property type="entry name" value="serine/threonine-protein kinase unc-51 isoform X1"/>
    <property type="match status" value="1"/>
</dbReference>
<dbReference type="InterPro" id="IPR000719">
    <property type="entry name" value="Prot_kinase_dom"/>
</dbReference>
<organism evidence="8 9">
    <name type="scientific">Adineta ricciae</name>
    <name type="common">Rotifer</name>
    <dbReference type="NCBI Taxonomy" id="249248"/>
    <lineage>
        <taxon>Eukaryota</taxon>
        <taxon>Metazoa</taxon>
        <taxon>Spiralia</taxon>
        <taxon>Gnathifera</taxon>
        <taxon>Rotifera</taxon>
        <taxon>Eurotatoria</taxon>
        <taxon>Bdelloidea</taxon>
        <taxon>Adinetida</taxon>
        <taxon>Adinetidae</taxon>
        <taxon>Adineta</taxon>
    </lineage>
</organism>
<dbReference type="Gene3D" id="3.30.200.20">
    <property type="entry name" value="Phosphorylase Kinase, domain 1"/>
    <property type="match status" value="1"/>
</dbReference>
<evidence type="ECO:0000256" key="3">
    <source>
        <dbReference type="ARBA" id="ARBA00022777"/>
    </source>
</evidence>
<keyword evidence="9" id="KW-1185">Reference proteome</keyword>
<evidence type="ECO:0000256" key="1">
    <source>
        <dbReference type="ARBA" id="ARBA00022679"/>
    </source>
</evidence>
<dbReference type="InterPro" id="IPR017441">
    <property type="entry name" value="Protein_kinase_ATP_BS"/>
</dbReference>
<evidence type="ECO:0000259" key="7">
    <source>
        <dbReference type="PROSITE" id="PS50011"/>
    </source>
</evidence>
<dbReference type="GO" id="GO:0005776">
    <property type="term" value="C:autophagosome"/>
    <property type="evidence" value="ECO:0007669"/>
    <property type="project" value="TreeGrafter"/>
</dbReference>
<proteinExistence type="predicted"/>
<dbReference type="PROSITE" id="PS00108">
    <property type="entry name" value="PROTEIN_KINASE_ST"/>
    <property type="match status" value="1"/>
</dbReference>
<dbReference type="PROSITE" id="PS00107">
    <property type="entry name" value="PROTEIN_KINASE_ATP"/>
    <property type="match status" value="1"/>
</dbReference>
<sequence>MPETIGDYQYSKRDLIGHGAFAIVFLGHSKISPDQQVAIKQITKKQLAKSQSLLEKEIKILKELTKLKHENLVALLDCKESPNNVYLVMEYCNGGDLADYLQARQTLSEDTIAIFFRQIAAAIRACHEHSVVHRDLKPQNILLSHPDKNNPRVQDIILKIADFGFARFLSDGVMAGTLCGSPMYMAPEVIRSLQYDGKADLWSIGTIMYQCLTGKAPFQAQTPQALKQYYERNVNLAPSIPPSTSPELKDLIVRILKRNPKERIDYEDFFNHPFLAKSQPIPISSGRTQTSSINIISSSPLREGILSQVQDFDSVMPRPFSRHIGPIPECESDIVPNTIPNPPQATVNNRRSPSPNSLNNLGPPTSTSRSSIKRSSNSTTPVSTKQDDFVLIPEHVAVDKSLPSASSHTSFAQLSREKRLTKDQHRTLSEGILCPKESSSQRPDNLALTAIENTATIKDTRASSVSQPIPVPSQIHNYEKMQESRDRTKSIGGVSAGSPNSSPYDGTLIFIITNCILIFELFLSDRRTSLDRLRQASIVSSNSDLANSISPPAVRFTAEGATATANPFSLVAAARRTTTTPPPSRAIPSSASNSSLVQQQNSKLVIDVSPLKSRSKLTDIDNLQDRFFEQENNLEFFGTNPDQQTIAGPLRRRVSSMFGDTKPEGRYYEPQQITDDTLMDNEHHDTLNKLDFILQLVDYILNLASSRTSLLTESLSLNNKNSNNSSRPKMDRLSHVDDLYKRAEQLTLYVKAMHFLSSAMCLARDTLKSGRLHPTAGVRNAVSDLNNKYKHCLIMCKQLSTQEELLTHDEMKGVTLTADKLLYLHAIDLCLNAASLEFFGKAQECIGPYTQAQVLFHSLSQQATTDCDRSILRQYREAVERRLHCLQNQGLVVLNDPS</sequence>
<dbReference type="GO" id="GO:0034727">
    <property type="term" value="P:piecemeal microautophagy of the nucleus"/>
    <property type="evidence" value="ECO:0007669"/>
    <property type="project" value="TreeGrafter"/>
</dbReference>
<dbReference type="PANTHER" id="PTHR24348">
    <property type="entry name" value="SERINE/THREONINE-PROTEIN KINASE UNC-51-RELATED"/>
    <property type="match status" value="1"/>
</dbReference>
<dbReference type="Proteomes" id="UP000663828">
    <property type="component" value="Unassembled WGS sequence"/>
</dbReference>
<evidence type="ECO:0000313" key="8">
    <source>
        <dbReference type="EMBL" id="CAF1367032.1"/>
    </source>
</evidence>
<feature type="binding site" evidence="5">
    <location>
        <position position="40"/>
    </location>
    <ligand>
        <name>ATP</name>
        <dbReference type="ChEBI" id="CHEBI:30616"/>
    </ligand>
</feature>